<dbReference type="InterPro" id="IPR044824">
    <property type="entry name" value="MAIN-like"/>
</dbReference>
<sequence>MEHVGFLAFWLSMFVFPVIDDGSVGSHGFPVAIRLAKGARIALAPAVLACLYQNMSFLTMHAADFDSAKKEVSVPGPFQILQLWAFERFPLSIDLDVGRILSGYSGDVDDELKAFQVCLLPQELIGIDRTATCQPHRVMMQFECGQSGHKVKVDAVLTSPLKSGNVRLLNGKKPSEVGDNIPREGSISAHEKAVIEGLEQVCKNDDHKRPILTCDEKTESNCNEGSDSLEPAATVSPVSEILNLSGGETGDNGTKDKVQSLEGLVVMDSDDEMAEKAEFKEVIRSRSSTKKLKRRIGDSADYPLFINEYSNAKKVKKSGIFGSPIDVENYWL</sequence>
<protein>
    <recommendedName>
        <fullName evidence="1">Aminotransferase-like plant mobile domain-containing protein</fullName>
    </recommendedName>
</protein>
<reference evidence="2" key="2">
    <citation type="submission" date="2021-03" db="UniProtKB">
        <authorList>
            <consortium name="EnsemblPlants"/>
        </authorList>
    </citation>
    <scope>IDENTIFICATION</scope>
</reference>
<organism evidence="2 3">
    <name type="scientific">Chenopodium quinoa</name>
    <name type="common">Quinoa</name>
    <dbReference type="NCBI Taxonomy" id="63459"/>
    <lineage>
        <taxon>Eukaryota</taxon>
        <taxon>Viridiplantae</taxon>
        <taxon>Streptophyta</taxon>
        <taxon>Embryophyta</taxon>
        <taxon>Tracheophyta</taxon>
        <taxon>Spermatophyta</taxon>
        <taxon>Magnoliopsida</taxon>
        <taxon>eudicotyledons</taxon>
        <taxon>Gunneridae</taxon>
        <taxon>Pentapetalae</taxon>
        <taxon>Caryophyllales</taxon>
        <taxon>Chenopodiaceae</taxon>
        <taxon>Chenopodioideae</taxon>
        <taxon>Atripliceae</taxon>
        <taxon>Chenopodium</taxon>
    </lineage>
</organism>
<proteinExistence type="predicted"/>
<keyword evidence="3" id="KW-1185">Reference proteome</keyword>
<dbReference type="AlphaFoldDB" id="A0A803LYD9"/>
<evidence type="ECO:0000259" key="1">
    <source>
        <dbReference type="Pfam" id="PF10536"/>
    </source>
</evidence>
<evidence type="ECO:0000313" key="3">
    <source>
        <dbReference type="Proteomes" id="UP000596660"/>
    </source>
</evidence>
<feature type="domain" description="Aminotransferase-like plant mobile" evidence="1">
    <location>
        <begin position="1"/>
        <end position="90"/>
    </location>
</feature>
<accession>A0A803LYD9</accession>
<dbReference type="PANTHER" id="PTHR46033">
    <property type="entry name" value="PROTEIN MAIN-LIKE 2"/>
    <property type="match status" value="1"/>
</dbReference>
<dbReference type="Proteomes" id="UP000596660">
    <property type="component" value="Unplaced"/>
</dbReference>
<dbReference type="GO" id="GO:0010073">
    <property type="term" value="P:meristem maintenance"/>
    <property type="evidence" value="ECO:0007669"/>
    <property type="project" value="InterPro"/>
</dbReference>
<dbReference type="Pfam" id="PF10536">
    <property type="entry name" value="PMD"/>
    <property type="match status" value="1"/>
</dbReference>
<reference evidence="2" key="1">
    <citation type="journal article" date="2017" name="Nature">
        <title>The genome of Chenopodium quinoa.</title>
        <authorList>
            <person name="Jarvis D.E."/>
            <person name="Ho Y.S."/>
            <person name="Lightfoot D.J."/>
            <person name="Schmoeckel S.M."/>
            <person name="Li B."/>
            <person name="Borm T.J.A."/>
            <person name="Ohyanagi H."/>
            <person name="Mineta K."/>
            <person name="Michell C.T."/>
            <person name="Saber N."/>
            <person name="Kharbatia N.M."/>
            <person name="Rupper R.R."/>
            <person name="Sharp A.R."/>
            <person name="Dally N."/>
            <person name="Boughton B.A."/>
            <person name="Woo Y.H."/>
            <person name="Gao G."/>
            <person name="Schijlen E.G.W.M."/>
            <person name="Guo X."/>
            <person name="Momin A.A."/>
            <person name="Negrao S."/>
            <person name="Al-Babili S."/>
            <person name="Gehring C."/>
            <person name="Roessner U."/>
            <person name="Jung C."/>
            <person name="Murphy K."/>
            <person name="Arold S.T."/>
            <person name="Gojobori T."/>
            <person name="van der Linden C.G."/>
            <person name="van Loo E.N."/>
            <person name="Jellen E.N."/>
            <person name="Maughan P.J."/>
            <person name="Tester M."/>
        </authorList>
    </citation>
    <scope>NUCLEOTIDE SEQUENCE [LARGE SCALE GENOMIC DNA]</scope>
    <source>
        <strain evidence="2">cv. PI 614886</strain>
    </source>
</reference>
<name>A0A803LYD9_CHEQI</name>
<dbReference type="PANTHER" id="PTHR46033:SF83">
    <property type="entry name" value="PROTEIN MAINTENANCE OF MERISTEMS-LIKE"/>
    <property type="match status" value="1"/>
</dbReference>
<evidence type="ECO:0000313" key="2">
    <source>
        <dbReference type="EnsemblPlants" id="AUR62020490-RA:cds"/>
    </source>
</evidence>
<dbReference type="EnsemblPlants" id="AUR62020490-RA">
    <property type="protein sequence ID" value="AUR62020490-RA:cds"/>
    <property type="gene ID" value="AUR62020490"/>
</dbReference>
<dbReference type="Gramene" id="AUR62020490-RA">
    <property type="protein sequence ID" value="AUR62020490-RA:cds"/>
    <property type="gene ID" value="AUR62020490"/>
</dbReference>
<dbReference type="InterPro" id="IPR019557">
    <property type="entry name" value="AminoTfrase-like_pln_mobile"/>
</dbReference>